<dbReference type="AlphaFoldDB" id="A0A840VDB7"/>
<evidence type="ECO:0000256" key="2">
    <source>
        <dbReference type="ARBA" id="ARBA00022679"/>
    </source>
</evidence>
<comment type="similarity">
    <text evidence="1 4">Belongs to the glycerate kinase type-1 family.</text>
</comment>
<gene>
    <name evidence="5" type="ORF">HNR46_002119</name>
</gene>
<sequence>MPVRILIAPDKFKGALTGNQAAEAIASGIRNVLPEAALDLCPIADGGEGFMATLAPALQGKWISCPSVDALGREIESCYLLAETRDGRVAVIEMAETSGLWRLQENERDPMLTHTRGVGKQMLHAIQTYHVDKIVLGIGGSATNDGGCGMAQELGYHFLDAAGRELDATPAALASLTRIDASEVPPLPAITVACDVDNPLLGERGATAVFSTQKGSTEETRPLLEAFLNRLVQVTGANDASLDPGAGAAGGLGFGLLHFTSARLVPGFDLLARLLDLKGRVAAADIVITGEGSIDHQSLSGKGPVGIARMGRAHGKTVVGFCGLADQAARDSGEFDFLVALADTGKSIPYLISHAADELAIAAAQPDLYDPDGRSELRPVGAR</sequence>
<name>A0A840VDB7_9BACT</name>
<proteinExistence type="inferred from homology"/>
<dbReference type="NCBIfam" id="TIGR00045">
    <property type="entry name" value="glycerate kinase"/>
    <property type="match status" value="1"/>
</dbReference>
<reference evidence="5 6" key="1">
    <citation type="submission" date="2020-08" db="EMBL/GenBank/DDBJ databases">
        <title>Genomic Encyclopedia of Type Strains, Phase IV (KMG-IV): sequencing the most valuable type-strain genomes for metagenomic binning, comparative biology and taxonomic classification.</title>
        <authorList>
            <person name="Goeker M."/>
        </authorList>
    </citation>
    <scope>NUCLEOTIDE SEQUENCE [LARGE SCALE GENOMIC DNA]</scope>
    <source>
        <strain evidence="5 6">YC6886</strain>
    </source>
</reference>
<dbReference type="Gene3D" id="3.90.1510.10">
    <property type="entry name" value="Glycerate kinase, domain 2"/>
    <property type="match status" value="1"/>
</dbReference>
<dbReference type="EMBL" id="JACHFD010000009">
    <property type="protein sequence ID" value="MBB5351880.1"/>
    <property type="molecule type" value="Genomic_DNA"/>
</dbReference>
<dbReference type="InterPro" id="IPR036129">
    <property type="entry name" value="Glycerate_kinase_sf"/>
</dbReference>
<dbReference type="Pfam" id="PF02595">
    <property type="entry name" value="Gly_kinase"/>
    <property type="match status" value="1"/>
</dbReference>
<dbReference type="Proteomes" id="UP000557717">
    <property type="component" value="Unassembled WGS sequence"/>
</dbReference>
<accession>A0A840VDB7</accession>
<dbReference type="RefSeq" id="WP_184018441.1">
    <property type="nucleotide sequence ID" value="NZ_JACHFD010000009.1"/>
</dbReference>
<comment type="caution">
    <text evidence="5">The sequence shown here is derived from an EMBL/GenBank/DDBJ whole genome shotgun (WGS) entry which is preliminary data.</text>
</comment>
<evidence type="ECO:0000256" key="4">
    <source>
        <dbReference type="PIRNR" id="PIRNR006078"/>
    </source>
</evidence>
<dbReference type="SUPFAM" id="SSF110738">
    <property type="entry name" value="Glycerate kinase I"/>
    <property type="match status" value="1"/>
</dbReference>
<keyword evidence="6" id="KW-1185">Reference proteome</keyword>
<dbReference type="InterPro" id="IPR018197">
    <property type="entry name" value="Glycerate_kinase_RE-like"/>
</dbReference>
<evidence type="ECO:0000256" key="3">
    <source>
        <dbReference type="ARBA" id="ARBA00022777"/>
    </source>
</evidence>
<keyword evidence="2 4" id="KW-0808">Transferase</keyword>
<dbReference type="PANTHER" id="PTHR21599">
    <property type="entry name" value="GLYCERATE KINASE"/>
    <property type="match status" value="1"/>
</dbReference>
<dbReference type="GO" id="GO:0008887">
    <property type="term" value="F:glycerate kinase activity"/>
    <property type="evidence" value="ECO:0007669"/>
    <property type="project" value="UniProtKB-UniRule"/>
</dbReference>
<dbReference type="InterPro" id="IPR018193">
    <property type="entry name" value="Glyc_kinase_flavodox-like_fold"/>
</dbReference>
<dbReference type="InterPro" id="IPR004381">
    <property type="entry name" value="Glycerate_kinase"/>
</dbReference>
<dbReference type="Gene3D" id="3.40.50.10350">
    <property type="entry name" value="Glycerate kinase, domain 1"/>
    <property type="match status" value="1"/>
</dbReference>
<dbReference type="GO" id="GO:0031388">
    <property type="term" value="P:organic acid phosphorylation"/>
    <property type="evidence" value="ECO:0007669"/>
    <property type="project" value="UniProtKB-UniRule"/>
</dbReference>
<organism evidence="5 6">
    <name type="scientific">Haloferula luteola</name>
    <dbReference type="NCBI Taxonomy" id="595692"/>
    <lineage>
        <taxon>Bacteria</taxon>
        <taxon>Pseudomonadati</taxon>
        <taxon>Verrucomicrobiota</taxon>
        <taxon>Verrucomicrobiia</taxon>
        <taxon>Verrucomicrobiales</taxon>
        <taxon>Verrucomicrobiaceae</taxon>
        <taxon>Haloferula</taxon>
    </lineage>
</organism>
<keyword evidence="3 4" id="KW-0418">Kinase</keyword>
<evidence type="ECO:0000256" key="1">
    <source>
        <dbReference type="ARBA" id="ARBA00006284"/>
    </source>
</evidence>
<protein>
    <submittedName>
        <fullName evidence="5">Glycerate kinase</fullName>
        <ecNumber evidence="5">2.7.1.31</ecNumber>
    </submittedName>
</protein>
<dbReference type="EC" id="2.7.1.31" evidence="5"/>
<evidence type="ECO:0000313" key="5">
    <source>
        <dbReference type="EMBL" id="MBB5351880.1"/>
    </source>
</evidence>
<dbReference type="PANTHER" id="PTHR21599:SF0">
    <property type="entry name" value="GLYCERATE KINASE"/>
    <property type="match status" value="1"/>
</dbReference>
<evidence type="ECO:0000313" key="6">
    <source>
        <dbReference type="Proteomes" id="UP000557717"/>
    </source>
</evidence>
<dbReference type="PIRSF" id="PIRSF006078">
    <property type="entry name" value="GlxK"/>
    <property type="match status" value="1"/>
</dbReference>